<evidence type="ECO:0000313" key="1">
    <source>
        <dbReference type="EMBL" id="TDY61374.1"/>
    </source>
</evidence>
<proteinExistence type="predicted"/>
<keyword evidence="2" id="KW-1185">Reference proteome</keyword>
<dbReference type="Proteomes" id="UP000294824">
    <property type="component" value="Unassembled WGS sequence"/>
</dbReference>
<dbReference type="EMBL" id="SORL01000009">
    <property type="protein sequence ID" value="TDY61374.1"/>
    <property type="molecule type" value="Genomic_DNA"/>
</dbReference>
<name>A0A4R8M879_9FLAO</name>
<sequence length="125" mass="14752">MKKTFVFILLIAFVIKPLYNLSYLAYYEINVDYITEVFCINKEKVELACNGKCHLAKQLQTDTNPQDDSKTVVLLTEYLFALYFQENENFNFKETQIPLNKIVNTICNSSYAYLYEHNHFRPPMV</sequence>
<dbReference type="AlphaFoldDB" id="A0A4R8M879"/>
<protein>
    <submittedName>
        <fullName evidence="1">Uncharacterized protein</fullName>
    </submittedName>
</protein>
<reference evidence="1 2" key="1">
    <citation type="submission" date="2019-03" db="EMBL/GenBank/DDBJ databases">
        <title>Genomic Encyclopedia of Type Strains, Phase III (KMG-III): the genomes of soil and plant-associated and newly described type strains.</title>
        <authorList>
            <person name="Whitman W."/>
        </authorList>
    </citation>
    <scope>NUCLEOTIDE SEQUENCE [LARGE SCALE GENOMIC DNA]</scope>
    <source>
        <strain evidence="1 2">CECT 8301</strain>
    </source>
</reference>
<evidence type="ECO:0000313" key="2">
    <source>
        <dbReference type="Proteomes" id="UP000294824"/>
    </source>
</evidence>
<comment type="caution">
    <text evidence="1">The sequence shown here is derived from an EMBL/GenBank/DDBJ whole genome shotgun (WGS) entry which is preliminary data.</text>
</comment>
<gene>
    <name evidence="1" type="ORF">DFQ06_2703</name>
</gene>
<organism evidence="1 2">
    <name type="scientific">Algibacter lectus</name>
    <dbReference type="NCBI Taxonomy" id="221126"/>
    <lineage>
        <taxon>Bacteria</taxon>
        <taxon>Pseudomonadati</taxon>
        <taxon>Bacteroidota</taxon>
        <taxon>Flavobacteriia</taxon>
        <taxon>Flavobacteriales</taxon>
        <taxon>Flavobacteriaceae</taxon>
        <taxon>Algibacter</taxon>
    </lineage>
</organism>
<accession>A0A4R8M879</accession>
<dbReference type="RefSeq" id="WP_042495594.1">
    <property type="nucleotide sequence ID" value="NZ_CANLRM010000004.1"/>
</dbReference>